<organism evidence="2 3">
    <name type="scientific">Pyronema omphalodes (strain CBS 100304)</name>
    <name type="common">Pyronema confluens</name>
    <dbReference type="NCBI Taxonomy" id="1076935"/>
    <lineage>
        <taxon>Eukaryota</taxon>
        <taxon>Fungi</taxon>
        <taxon>Dikarya</taxon>
        <taxon>Ascomycota</taxon>
        <taxon>Pezizomycotina</taxon>
        <taxon>Pezizomycetes</taxon>
        <taxon>Pezizales</taxon>
        <taxon>Pyronemataceae</taxon>
        <taxon>Pyronema</taxon>
    </lineage>
</organism>
<evidence type="ECO:0000256" key="1">
    <source>
        <dbReference type="SAM" id="MobiDB-lite"/>
    </source>
</evidence>
<evidence type="ECO:0000313" key="3">
    <source>
        <dbReference type="Proteomes" id="UP000018144"/>
    </source>
</evidence>
<accession>U4LH07</accession>
<keyword evidence="3" id="KW-1185">Reference proteome</keyword>
<feature type="region of interest" description="Disordered" evidence="1">
    <location>
        <begin position="1"/>
        <end position="23"/>
    </location>
</feature>
<reference evidence="2 3" key="1">
    <citation type="journal article" date="2013" name="PLoS Genet.">
        <title>The genome and development-dependent transcriptomes of Pyronema confluens: a window into fungal evolution.</title>
        <authorList>
            <person name="Traeger S."/>
            <person name="Altegoer F."/>
            <person name="Freitag M."/>
            <person name="Gabaldon T."/>
            <person name="Kempken F."/>
            <person name="Kumar A."/>
            <person name="Marcet-Houben M."/>
            <person name="Poggeler S."/>
            <person name="Stajich J.E."/>
            <person name="Nowrousian M."/>
        </authorList>
    </citation>
    <scope>NUCLEOTIDE SEQUENCE [LARGE SCALE GENOMIC DNA]</scope>
    <source>
        <strain evidence="3">CBS 100304</strain>
        <tissue evidence="2">Vegetative mycelium</tissue>
    </source>
</reference>
<dbReference type="EMBL" id="HF935557">
    <property type="protein sequence ID" value="CCX31203.1"/>
    <property type="molecule type" value="Genomic_DNA"/>
</dbReference>
<gene>
    <name evidence="2" type="ORF">PCON_10331</name>
</gene>
<sequence>MLNKLRKQSSTVSSQEGPRYLPKSKKATAVLVGTLRHAACSV</sequence>
<evidence type="ECO:0000313" key="2">
    <source>
        <dbReference type="EMBL" id="CCX31203.1"/>
    </source>
</evidence>
<protein>
    <submittedName>
        <fullName evidence="2">Uncharacterized protein</fullName>
    </submittedName>
</protein>
<proteinExistence type="predicted"/>
<dbReference type="AlphaFoldDB" id="U4LH07"/>
<dbReference type="Proteomes" id="UP000018144">
    <property type="component" value="Unassembled WGS sequence"/>
</dbReference>
<name>U4LH07_PYROM</name>